<reference evidence="11 12" key="1">
    <citation type="submission" date="2017-12" db="EMBL/GenBank/DDBJ databases">
        <title>Complete genome sequence of Spiroplasma monobiae MQ-1 (ATCC 33825).</title>
        <authorList>
            <person name="Tsai Y.-M."/>
            <person name="Lo W.-S."/>
            <person name="Wu P.-S."/>
            <person name="Cho S.-T."/>
            <person name="Kuo C.-H."/>
        </authorList>
    </citation>
    <scope>NUCLEOTIDE SEQUENCE [LARGE SCALE GENOMIC DNA]</scope>
    <source>
        <strain evidence="11 12">MQ-1</strain>
    </source>
</reference>
<sequence length="370" mass="43586">MRNSNLKDRKINSLYVHIPFCEHICFYCDFVKVKKPEDPKVIEKYLDKLKNELSEYGDRLNDIQSIYIGGGTPSCLNLEQTIIMCEMLFKYSQKPNFEYSIELNPESVTKEKLEIYKKYNINRISMGVQSFDNDLLKKIGRIHDNSIAINAYKLIREVGFENVSIDLMYNLYDQTKESINVDLSYIKELKPDHISWYSLIMKEKSVWGRKNMKVPENDELFDEIVNEGLKEIGYTRYEISNYALGEKNKSYHNMTYWNNSIFAGVGIGATGFEQINGKYFLTRNEGNILNYKKDFEELSQEDYYFQIIMMGLRLVDGIDISIEINKDIYEFYKEKINQKINENLLELVNNNIKCTERGFNILNEILIDFL</sequence>
<dbReference type="InterPro" id="IPR013785">
    <property type="entry name" value="Aldolase_TIM"/>
</dbReference>
<keyword evidence="4 9" id="KW-0949">S-adenosyl-L-methionine</keyword>
<dbReference type="PANTHER" id="PTHR13932:SF5">
    <property type="entry name" value="RADICAL S-ADENOSYL METHIONINE DOMAIN-CONTAINING PROTEIN 1, MITOCHONDRIAL"/>
    <property type="match status" value="1"/>
</dbReference>
<dbReference type="Proteomes" id="UP000234790">
    <property type="component" value="Chromosome"/>
</dbReference>
<keyword evidence="12" id="KW-1185">Reference proteome</keyword>
<dbReference type="PANTHER" id="PTHR13932">
    <property type="entry name" value="COPROPORPHYRINIGEN III OXIDASE"/>
    <property type="match status" value="1"/>
</dbReference>
<evidence type="ECO:0000256" key="2">
    <source>
        <dbReference type="ARBA" id="ARBA00017228"/>
    </source>
</evidence>
<dbReference type="SMART" id="SM00729">
    <property type="entry name" value="Elp3"/>
    <property type="match status" value="1"/>
</dbReference>
<feature type="domain" description="Radical SAM core" evidence="10">
    <location>
        <begin position="6"/>
        <end position="238"/>
    </location>
</feature>
<comment type="similarity">
    <text evidence="1">Belongs to the anaerobic coproporphyrinogen-III oxidase family. HemW subfamily.</text>
</comment>
<keyword evidence="9" id="KW-0963">Cytoplasm</keyword>
<dbReference type="GO" id="GO:0006779">
    <property type="term" value="P:porphyrin-containing compound biosynthetic process"/>
    <property type="evidence" value="ECO:0007669"/>
    <property type="project" value="InterPro"/>
</dbReference>
<dbReference type="InterPro" id="IPR034505">
    <property type="entry name" value="Coproporphyrinogen-III_oxidase"/>
</dbReference>
<dbReference type="InterPro" id="IPR010723">
    <property type="entry name" value="HemN_C"/>
</dbReference>
<dbReference type="InterPro" id="IPR058240">
    <property type="entry name" value="rSAM_sf"/>
</dbReference>
<keyword evidence="3 9" id="KW-0349">Heme</keyword>
<evidence type="ECO:0000256" key="4">
    <source>
        <dbReference type="ARBA" id="ARBA00022691"/>
    </source>
</evidence>
<evidence type="ECO:0000256" key="1">
    <source>
        <dbReference type="ARBA" id="ARBA00006100"/>
    </source>
</evidence>
<dbReference type="Gene3D" id="3.20.20.70">
    <property type="entry name" value="Aldolase class I"/>
    <property type="match status" value="1"/>
</dbReference>
<evidence type="ECO:0000256" key="8">
    <source>
        <dbReference type="ARBA" id="ARBA00023186"/>
    </source>
</evidence>
<dbReference type="EMBL" id="CP025543">
    <property type="protein sequence ID" value="AUM62532.1"/>
    <property type="molecule type" value="Genomic_DNA"/>
</dbReference>
<evidence type="ECO:0000313" key="11">
    <source>
        <dbReference type="EMBL" id="AUM62532.1"/>
    </source>
</evidence>
<dbReference type="InterPro" id="IPR007197">
    <property type="entry name" value="rSAM"/>
</dbReference>
<dbReference type="InterPro" id="IPR006638">
    <property type="entry name" value="Elp3/MiaA/NifB-like_rSAM"/>
</dbReference>
<keyword evidence="7 9" id="KW-0411">Iron-sulfur</keyword>
<name>A0A2K9LTZ2_SPISQ</name>
<dbReference type="InterPro" id="IPR004559">
    <property type="entry name" value="HemW-like"/>
</dbReference>
<comment type="subcellular location">
    <subcellularLocation>
        <location evidence="9">Cytoplasm</location>
    </subcellularLocation>
</comment>
<dbReference type="GO" id="GO:0051539">
    <property type="term" value="F:4 iron, 4 sulfur cluster binding"/>
    <property type="evidence" value="ECO:0007669"/>
    <property type="project" value="UniProtKB-UniRule"/>
</dbReference>
<dbReference type="GO" id="GO:0005737">
    <property type="term" value="C:cytoplasm"/>
    <property type="evidence" value="ECO:0007669"/>
    <property type="project" value="UniProtKB-SubCell"/>
</dbReference>
<dbReference type="KEGG" id="smoo:SMONO_v1c02830"/>
<keyword evidence="8 9" id="KW-0143">Chaperone</keyword>
<dbReference type="AlphaFoldDB" id="A0A2K9LTZ2"/>
<evidence type="ECO:0000256" key="9">
    <source>
        <dbReference type="RuleBase" id="RU364116"/>
    </source>
</evidence>
<evidence type="ECO:0000256" key="6">
    <source>
        <dbReference type="ARBA" id="ARBA00023004"/>
    </source>
</evidence>
<dbReference type="Pfam" id="PF06969">
    <property type="entry name" value="HemN_C"/>
    <property type="match status" value="1"/>
</dbReference>
<dbReference type="NCBIfam" id="TIGR00539">
    <property type="entry name" value="hemN_rel"/>
    <property type="match status" value="1"/>
</dbReference>
<keyword evidence="9" id="KW-0004">4Fe-4S</keyword>
<dbReference type="GO" id="GO:0046872">
    <property type="term" value="F:metal ion binding"/>
    <property type="evidence" value="ECO:0007669"/>
    <property type="project" value="UniProtKB-UniRule"/>
</dbReference>
<protein>
    <recommendedName>
        <fullName evidence="2 9">Heme chaperone HemW</fullName>
    </recommendedName>
</protein>
<organism evidence="11 12">
    <name type="scientific">Spiroplasma monobiae MQ-1</name>
    <dbReference type="NCBI Taxonomy" id="1336748"/>
    <lineage>
        <taxon>Bacteria</taxon>
        <taxon>Bacillati</taxon>
        <taxon>Mycoplasmatota</taxon>
        <taxon>Mollicutes</taxon>
        <taxon>Entomoplasmatales</taxon>
        <taxon>Spiroplasmataceae</taxon>
        <taxon>Spiroplasma</taxon>
    </lineage>
</organism>
<dbReference type="GO" id="GO:0004109">
    <property type="term" value="F:coproporphyrinogen oxidase activity"/>
    <property type="evidence" value="ECO:0007669"/>
    <property type="project" value="InterPro"/>
</dbReference>
<dbReference type="SFLD" id="SFLDF00562">
    <property type="entry name" value="HemN-like__clustered_with_heat"/>
    <property type="match status" value="1"/>
</dbReference>
<dbReference type="SUPFAM" id="SSF102114">
    <property type="entry name" value="Radical SAM enzymes"/>
    <property type="match status" value="1"/>
</dbReference>
<proteinExistence type="inferred from homology"/>
<evidence type="ECO:0000259" key="10">
    <source>
        <dbReference type="PROSITE" id="PS51918"/>
    </source>
</evidence>
<dbReference type="SFLD" id="SFLDG01065">
    <property type="entry name" value="anaerobic_coproporphyrinogen-I"/>
    <property type="match status" value="1"/>
</dbReference>
<comment type="function">
    <text evidence="9">Probably acts as a heme chaperone, transferring heme to an unknown acceptor. Binds one molecule of heme per monomer, possibly covalently. Binds 1 [4Fe-4S] cluster. The cluster is coordinated with 3 cysteines and an exchangeable S-adenosyl-L-methionine.</text>
</comment>
<accession>A0A2K9LTZ2</accession>
<dbReference type="RefSeq" id="WP_101780593.1">
    <property type="nucleotide sequence ID" value="NZ_CP025543.1"/>
</dbReference>
<dbReference type="CDD" id="cd01335">
    <property type="entry name" value="Radical_SAM"/>
    <property type="match status" value="1"/>
</dbReference>
<dbReference type="Pfam" id="PF04055">
    <property type="entry name" value="Radical_SAM"/>
    <property type="match status" value="1"/>
</dbReference>
<dbReference type="OrthoDB" id="9808022at2"/>
<evidence type="ECO:0000256" key="5">
    <source>
        <dbReference type="ARBA" id="ARBA00022723"/>
    </source>
</evidence>
<evidence type="ECO:0000256" key="3">
    <source>
        <dbReference type="ARBA" id="ARBA00022617"/>
    </source>
</evidence>
<dbReference type="PROSITE" id="PS51918">
    <property type="entry name" value="RADICAL_SAM"/>
    <property type="match status" value="1"/>
</dbReference>
<gene>
    <name evidence="11" type="primary">hemN</name>
    <name evidence="11" type="ORF">SMONO_v1c02830</name>
</gene>
<dbReference type="SFLD" id="SFLDS00029">
    <property type="entry name" value="Radical_SAM"/>
    <property type="match status" value="1"/>
</dbReference>
<keyword evidence="6 9" id="KW-0408">Iron</keyword>
<evidence type="ECO:0000313" key="12">
    <source>
        <dbReference type="Proteomes" id="UP000234790"/>
    </source>
</evidence>
<keyword evidence="5 9" id="KW-0479">Metal-binding</keyword>
<evidence type="ECO:0000256" key="7">
    <source>
        <dbReference type="ARBA" id="ARBA00023014"/>
    </source>
</evidence>